<evidence type="ECO:0000259" key="4">
    <source>
        <dbReference type="Pfam" id="PF10531"/>
    </source>
</evidence>
<keyword evidence="1 2" id="KW-0732">Signal</keyword>
<name>A0A255YJV6_9SPHN</name>
<dbReference type="Gene3D" id="3.10.560.10">
    <property type="entry name" value="Outer membrane lipoprotein wza domain like"/>
    <property type="match status" value="2"/>
</dbReference>
<dbReference type="InterPro" id="IPR049712">
    <property type="entry name" value="Poly_export"/>
</dbReference>
<evidence type="ECO:0000259" key="3">
    <source>
        <dbReference type="Pfam" id="PF02563"/>
    </source>
</evidence>
<dbReference type="OrthoDB" id="197007at2"/>
<dbReference type="PANTHER" id="PTHR33619:SF3">
    <property type="entry name" value="POLYSACCHARIDE EXPORT PROTEIN GFCE-RELATED"/>
    <property type="match status" value="1"/>
</dbReference>
<dbReference type="Proteomes" id="UP000216991">
    <property type="component" value="Unassembled WGS sequence"/>
</dbReference>
<gene>
    <name evidence="5" type="ORF">CHU93_08680</name>
</gene>
<dbReference type="Pfam" id="PF02563">
    <property type="entry name" value="Poly_export"/>
    <property type="match status" value="1"/>
</dbReference>
<feature type="domain" description="Soluble ligand binding" evidence="4">
    <location>
        <begin position="187"/>
        <end position="235"/>
    </location>
</feature>
<feature type="signal peptide" evidence="2">
    <location>
        <begin position="1"/>
        <end position="20"/>
    </location>
</feature>
<feature type="domain" description="Polysaccharide export protein N-terminal" evidence="3">
    <location>
        <begin position="23"/>
        <end position="98"/>
    </location>
</feature>
<evidence type="ECO:0000256" key="1">
    <source>
        <dbReference type="ARBA" id="ARBA00022729"/>
    </source>
</evidence>
<dbReference type="GO" id="GO:0015159">
    <property type="term" value="F:polysaccharide transmembrane transporter activity"/>
    <property type="evidence" value="ECO:0007669"/>
    <property type="project" value="InterPro"/>
</dbReference>
<reference evidence="5 6" key="1">
    <citation type="submission" date="2017-07" db="EMBL/GenBank/DDBJ databases">
        <title>Sandarakinorhabdus cyanobacteriorum sp. nov., a novel bacterium isolated from cyanobacterial aggregates in a eutrophic lake.</title>
        <authorList>
            <person name="Cai H."/>
        </authorList>
    </citation>
    <scope>NUCLEOTIDE SEQUENCE [LARGE SCALE GENOMIC DNA]</scope>
    <source>
        <strain evidence="5 6">TH057</strain>
    </source>
</reference>
<evidence type="ECO:0000313" key="6">
    <source>
        <dbReference type="Proteomes" id="UP000216991"/>
    </source>
</evidence>
<keyword evidence="6" id="KW-1185">Reference proteome</keyword>
<accession>A0A255YJV6</accession>
<comment type="caution">
    <text evidence="5">The sequence shown here is derived from an EMBL/GenBank/DDBJ whole genome shotgun (WGS) entry which is preliminary data.</text>
</comment>
<evidence type="ECO:0000256" key="2">
    <source>
        <dbReference type="SAM" id="SignalP"/>
    </source>
</evidence>
<sequence length="257" mass="27243">MIKMLPFAVVAAVLAGPVSAQQAYAGYQLGPDDSVQVVVYGQSEFNVTTRVKADGTIVMPLIGTVKAQGETNITLARLITDKLVAGGFLKQPLVNVEIGAYVSRTVNVAGNVTSPGIFPLDRPYHVLEILLKAGWVRADGANFVYLRRAGQPEQRLEIEQLVRTSGASTEPALAPGDTLFVPPAETFFIYGQINAPGMKNILPGMTIRQAIALAGGVTASGKADKVGLVRGSGKEIDADPSQKVQNGDVIVIKERLF</sequence>
<evidence type="ECO:0008006" key="7">
    <source>
        <dbReference type="Google" id="ProtNLM"/>
    </source>
</evidence>
<dbReference type="InterPro" id="IPR003715">
    <property type="entry name" value="Poly_export_N"/>
</dbReference>
<dbReference type="PANTHER" id="PTHR33619">
    <property type="entry name" value="POLYSACCHARIDE EXPORT PROTEIN GFCE-RELATED"/>
    <property type="match status" value="1"/>
</dbReference>
<feature type="domain" description="Soluble ligand binding" evidence="4">
    <location>
        <begin position="106"/>
        <end position="152"/>
    </location>
</feature>
<dbReference type="Pfam" id="PF10531">
    <property type="entry name" value="SLBB"/>
    <property type="match status" value="2"/>
</dbReference>
<dbReference type="AlphaFoldDB" id="A0A255YJV6"/>
<feature type="chain" id="PRO_5011993503" description="Soluble ligand binding domain-containing protein" evidence="2">
    <location>
        <begin position="21"/>
        <end position="257"/>
    </location>
</feature>
<protein>
    <recommendedName>
        <fullName evidence="7">Soluble ligand binding domain-containing protein</fullName>
    </recommendedName>
</protein>
<dbReference type="InterPro" id="IPR019554">
    <property type="entry name" value="Soluble_ligand-bd"/>
</dbReference>
<dbReference type="RefSeq" id="WP_094473697.1">
    <property type="nucleotide sequence ID" value="NZ_NOXT01000108.1"/>
</dbReference>
<evidence type="ECO:0000313" key="5">
    <source>
        <dbReference type="EMBL" id="OYQ28760.1"/>
    </source>
</evidence>
<dbReference type="EMBL" id="NOXT01000108">
    <property type="protein sequence ID" value="OYQ28760.1"/>
    <property type="molecule type" value="Genomic_DNA"/>
</dbReference>
<proteinExistence type="predicted"/>
<organism evidence="5 6">
    <name type="scientific">Sandarakinorhabdus cyanobacteriorum</name>
    <dbReference type="NCBI Taxonomy" id="1981098"/>
    <lineage>
        <taxon>Bacteria</taxon>
        <taxon>Pseudomonadati</taxon>
        <taxon>Pseudomonadota</taxon>
        <taxon>Alphaproteobacteria</taxon>
        <taxon>Sphingomonadales</taxon>
        <taxon>Sphingosinicellaceae</taxon>
        <taxon>Sandarakinorhabdus</taxon>
    </lineage>
</organism>